<keyword evidence="1" id="KW-1133">Transmembrane helix</keyword>
<dbReference type="InterPro" id="IPR046513">
    <property type="entry name" value="DUF6691"/>
</dbReference>
<evidence type="ECO:0000256" key="1">
    <source>
        <dbReference type="SAM" id="Phobius"/>
    </source>
</evidence>
<organism evidence="2 3">
    <name type="scientific">Vibrio albus</name>
    <dbReference type="NCBI Taxonomy" id="2200953"/>
    <lineage>
        <taxon>Bacteria</taxon>
        <taxon>Pseudomonadati</taxon>
        <taxon>Pseudomonadota</taxon>
        <taxon>Gammaproteobacteria</taxon>
        <taxon>Vibrionales</taxon>
        <taxon>Vibrionaceae</taxon>
        <taxon>Vibrio</taxon>
    </lineage>
</organism>
<protein>
    <submittedName>
        <fullName evidence="2">Transporter</fullName>
    </submittedName>
</protein>
<feature type="transmembrane region" description="Helical" evidence="1">
    <location>
        <begin position="86"/>
        <end position="104"/>
    </location>
</feature>
<dbReference type="OrthoDB" id="9790409at2"/>
<dbReference type="Pfam" id="PF20398">
    <property type="entry name" value="DUF6691"/>
    <property type="match status" value="1"/>
</dbReference>
<name>A0A2U3B5Z4_9VIBR</name>
<dbReference type="Proteomes" id="UP000245362">
    <property type="component" value="Unassembled WGS sequence"/>
</dbReference>
<accession>A0A2U3B5Z4</accession>
<comment type="caution">
    <text evidence="2">The sequence shown here is derived from an EMBL/GenBank/DDBJ whole genome shotgun (WGS) entry which is preliminary data.</text>
</comment>
<evidence type="ECO:0000313" key="3">
    <source>
        <dbReference type="Proteomes" id="UP000245362"/>
    </source>
</evidence>
<keyword evidence="1" id="KW-0812">Transmembrane</keyword>
<feature type="transmembrane region" description="Helical" evidence="1">
    <location>
        <begin position="116"/>
        <end position="140"/>
    </location>
</feature>
<feature type="transmembrane region" description="Helical" evidence="1">
    <location>
        <begin position="47"/>
        <end position="65"/>
    </location>
</feature>
<dbReference type="EMBL" id="QFWT01000010">
    <property type="protein sequence ID" value="PWI32210.1"/>
    <property type="molecule type" value="Genomic_DNA"/>
</dbReference>
<dbReference type="AlphaFoldDB" id="A0A2U3B5Z4"/>
<dbReference type="RefSeq" id="WP_109320735.1">
    <property type="nucleotide sequence ID" value="NZ_QFWT01000010.1"/>
</dbReference>
<proteinExistence type="predicted"/>
<keyword evidence="3" id="KW-1185">Reference proteome</keyword>
<keyword evidence="1" id="KW-0472">Membrane</keyword>
<sequence length="157" mass="16277">MSQFVLFRMVALAAGLLFGLGMAVSGMVDPANVIAFLDVAGHWAPDLAFVMGGALAVFMPAYFLVIRKRKAPVAAEEFCLANKKTLDLRLISGAAIFGIGWGLVGICPGPAVSSLAAGNGGIVIFFATMMVGLGGTNILLNIKGNRVQQEEEATSSS</sequence>
<gene>
    <name evidence="2" type="ORF">DI392_16155</name>
</gene>
<reference evidence="2 3" key="1">
    <citation type="submission" date="2018-05" db="EMBL/GenBank/DDBJ databases">
        <title>Vibrio limimaris sp. nov., isolated from marine sediment.</title>
        <authorList>
            <person name="Li C.-M."/>
        </authorList>
    </citation>
    <scope>NUCLEOTIDE SEQUENCE [LARGE SCALE GENOMIC DNA]</scope>
    <source>
        <strain evidence="2 3">E4404</strain>
    </source>
</reference>
<evidence type="ECO:0000313" key="2">
    <source>
        <dbReference type="EMBL" id="PWI32210.1"/>
    </source>
</evidence>